<evidence type="ECO:0000256" key="4">
    <source>
        <dbReference type="ARBA" id="ARBA00022840"/>
    </source>
</evidence>
<dbReference type="Gene3D" id="3.40.50.300">
    <property type="entry name" value="P-loop containing nucleotide triphosphate hydrolases"/>
    <property type="match status" value="1"/>
</dbReference>
<evidence type="ECO:0000313" key="7">
    <source>
        <dbReference type="EMBL" id="MCE3051911.1"/>
    </source>
</evidence>
<evidence type="ECO:0000259" key="6">
    <source>
        <dbReference type="PROSITE" id="PS51192"/>
    </source>
</evidence>
<evidence type="ECO:0000256" key="5">
    <source>
        <dbReference type="SAM" id="MobiDB-lite"/>
    </source>
</evidence>
<evidence type="ECO:0000256" key="2">
    <source>
        <dbReference type="ARBA" id="ARBA00022801"/>
    </source>
</evidence>
<keyword evidence="1" id="KW-0547">Nucleotide-binding</keyword>
<evidence type="ECO:0000256" key="1">
    <source>
        <dbReference type="ARBA" id="ARBA00022741"/>
    </source>
</evidence>
<evidence type="ECO:0000256" key="3">
    <source>
        <dbReference type="ARBA" id="ARBA00022806"/>
    </source>
</evidence>
<protein>
    <recommendedName>
        <fullName evidence="6">Helicase ATP-binding domain-containing protein</fullName>
    </recommendedName>
</protein>
<dbReference type="PANTHER" id="PTHR14025:SF20">
    <property type="entry name" value="FANCONI ANEMIA GROUP M PROTEIN"/>
    <property type="match status" value="1"/>
</dbReference>
<keyword evidence="3" id="KW-0347">Helicase</keyword>
<feature type="compositionally biased region" description="Polar residues" evidence="5">
    <location>
        <begin position="69"/>
        <end position="82"/>
    </location>
</feature>
<proteinExistence type="predicted"/>
<dbReference type="SUPFAM" id="SSF52540">
    <property type="entry name" value="P-loop containing nucleoside triphosphate hydrolases"/>
    <property type="match status" value="1"/>
</dbReference>
<feature type="domain" description="Helicase ATP-binding" evidence="6">
    <location>
        <begin position="138"/>
        <end position="254"/>
    </location>
</feature>
<sequence length="254" mass="28715">MASSSTALHIIDDDDEFDWDSAVKEIDGALEATAISNRPSSSDFASTSHSNRQIKETHKYPFSSSSSSRQSTLDKFIQNSTKNSEKSSREQENRDGFGEKNENEFESCGPSYVKVDPEAAKTWIFPVNFDRRDYQFSIIRTALFSNTLVTLPTGLGKTFIAAIVMYNYFRWFPEGKIVFAAPSRPLVLQQVEALHKFVDIPQECTIDLTGQTNPLRRASLWKERRVFFVTPQVLEKDIHSGDILHSSVDTVLCL</sequence>
<feature type="region of interest" description="Disordered" evidence="5">
    <location>
        <begin position="32"/>
        <end position="108"/>
    </location>
</feature>
<dbReference type="EMBL" id="JACEIK010009053">
    <property type="protein sequence ID" value="MCE3051911.1"/>
    <property type="molecule type" value="Genomic_DNA"/>
</dbReference>
<keyword evidence="2" id="KW-0378">Hydrolase</keyword>
<dbReference type="Proteomes" id="UP000823775">
    <property type="component" value="Unassembled WGS sequence"/>
</dbReference>
<reference evidence="7 8" key="1">
    <citation type="journal article" date="2021" name="BMC Genomics">
        <title>Datura genome reveals duplications of psychoactive alkaloid biosynthetic genes and high mutation rate following tissue culture.</title>
        <authorList>
            <person name="Rajewski A."/>
            <person name="Carter-House D."/>
            <person name="Stajich J."/>
            <person name="Litt A."/>
        </authorList>
    </citation>
    <scope>NUCLEOTIDE SEQUENCE [LARGE SCALE GENOMIC DNA]</scope>
    <source>
        <strain evidence="7">AR-01</strain>
    </source>
</reference>
<gene>
    <name evidence="7" type="ORF">HAX54_051180</name>
</gene>
<evidence type="ECO:0000313" key="8">
    <source>
        <dbReference type="Proteomes" id="UP000823775"/>
    </source>
</evidence>
<accession>A0ABS8WPT5</accession>
<feature type="compositionally biased region" description="Basic and acidic residues" evidence="5">
    <location>
        <begin position="83"/>
        <end position="103"/>
    </location>
</feature>
<dbReference type="Pfam" id="PF00270">
    <property type="entry name" value="DEAD"/>
    <property type="match status" value="1"/>
</dbReference>
<dbReference type="InterPro" id="IPR014001">
    <property type="entry name" value="Helicase_ATP-bd"/>
</dbReference>
<dbReference type="InterPro" id="IPR027417">
    <property type="entry name" value="P-loop_NTPase"/>
</dbReference>
<dbReference type="PROSITE" id="PS51192">
    <property type="entry name" value="HELICASE_ATP_BIND_1"/>
    <property type="match status" value="1"/>
</dbReference>
<feature type="compositionally biased region" description="Polar residues" evidence="5">
    <location>
        <begin position="34"/>
        <end position="51"/>
    </location>
</feature>
<keyword evidence="4" id="KW-0067">ATP-binding</keyword>
<dbReference type="InterPro" id="IPR011545">
    <property type="entry name" value="DEAD/DEAH_box_helicase_dom"/>
</dbReference>
<keyword evidence="8" id="KW-1185">Reference proteome</keyword>
<comment type="caution">
    <text evidence="7">The sequence shown here is derived from an EMBL/GenBank/DDBJ whole genome shotgun (WGS) entry which is preliminary data.</text>
</comment>
<dbReference type="PANTHER" id="PTHR14025">
    <property type="entry name" value="FANCONI ANEMIA GROUP M FANCM FAMILY MEMBER"/>
    <property type="match status" value="1"/>
</dbReference>
<name>A0ABS8WPT5_DATST</name>
<organism evidence="7 8">
    <name type="scientific">Datura stramonium</name>
    <name type="common">Jimsonweed</name>
    <name type="synonym">Common thornapple</name>
    <dbReference type="NCBI Taxonomy" id="4076"/>
    <lineage>
        <taxon>Eukaryota</taxon>
        <taxon>Viridiplantae</taxon>
        <taxon>Streptophyta</taxon>
        <taxon>Embryophyta</taxon>
        <taxon>Tracheophyta</taxon>
        <taxon>Spermatophyta</taxon>
        <taxon>Magnoliopsida</taxon>
        <taxon>eudicotyledons</taxon>
        <taxon>Gunneridae</taxon>
        <taxon>Pentapetalae</taxon>
        <taxon>asterids</taxon>
        <taxon>lamiids</taxon>
        <taxon>Solanales</taxon>
        <taxon>Solanaceae</taxon>
        <taxon>Solanoideae</taxon>
        <taxon>Datureae</taxon>
        <taxon>Datura</taxon>
    </lineage>
</organism>